<protein>
    <submittedName>
        <fullName evidence="1">Uncharacterized protein</fullName>
    </submittedName>
</protein>
<dbReference type="Proteomes" id="UP000462014">
    <property type="component" value="Unassembled WGS sequence"/>
</dbReference>
<dbReference type="InterPro" id="IPR049537">
    <property type="entry name" value="RelB-like"/>
</dbReference>
<gene>
    <name evidence="1" type="ORF">GO621_11330</name>
</gene>
<comment type="caution">
    <text evidence="1">The sequence shown here is derived from an EMBL/GenBank/DDBJ whole genome shotgun (WGS) entry which is preliminary data.</text>
</comment>
<evidence type="ECO:0000313" key="1">
    <source>
        <dbReference type="EMBL" id="MVN22122.1"/>
    </source>
</evidence>
<name>A0A7K1SXS8_9SPHI</name>
<dbReference type="EMBL" id="WPIK01000009">
    <property type="protein sequence ID" value="MVN22122.1"/>
    <property type="molecule type" value="Genomic_DNA"/>
</dbReference>
<reference evidence="1 2" key="1">
    <citation type="submission" date="2019-12" db="EMBL/GenBank/DDBJ databases">
        <title>Mucilaginibacter sp. HMF7410 genome sequencing and assembly.</title>
        <authorList>
            <person name="Kang H."/>
            <person name="Cha I."/>
            <person name="Kim H."/>
            <person name="Joh K."/>
        </authorList>
    </citation>
    <scope>NUCLEOTIDE SEQUENCE [LARGE SCALE GENOMIC DNA]</scope>
    <source>
        <strain evidence="1 2">HMF7410</strain>
    </source>
</reference>
<evidence type="ECO:0000313" key="2">
    <source>
        <dbReference type="Proteomes" id="UP000462014"/>
    </source>
</evidence>
<dbReference type="Pfam" id="PF18506">
    <property type="entry name" value="RelB-like"/>
    <property type="match status" value="1"/>
</dbReference>
<dbReference type="RefSeq" id="WP_157567063.1">
    <property type="nucleotide sequence ID" value="NZ_WPIK01000009.1"/>
</dbReference>
<organism evidence="1 2">
    <name type="scientific">Mucilaginibacter arboris</name>
    <dbReference type="NCBI Taxonomy" id="2682090"/>
    <lineage>
        <taxon>Bacteria</taxon>
        <taxon>Pseudomonadati</taxon>
        <taxon>Bacteroidota</taxon>
        <taxon>Sphingobacteriia</taxon>
        <taxon>Sphingobacteriales</taxon>
        <taxon>Sphingobacteriaceae</taxon>
        <taxon>Mucilaginibacter</taxon>
    </lineage>
</organism>
<sequence>MESIVIHPNNKKDLDLLQYLAQKMGLETHILTESEKEDFALMKAMQENDPAENLSLEDATAYYQTLEKAK</sequence>
<keyword evidence="2" id="KW-1185">Reference proteome</keyword>
<dbReference type="AlphaFoldDB" id="A0A7K1SXS8"/>
<accession>A0A7K1SXS8</accession>
<proteinExistence type="predicted"/>